<name>A0ACC2RZE7_9FUNG</name>
<proteinExistence type="predicted"/>
<keyword evidence="2" id="KW-1185">Reference proteome</keyword>
<comment type="caution">
    <text evidence="1">The sequence shown here is derived from an EMBL/GenBank/DDBJ whole genome shotgun (WGS) entry which is preliminary data.</text>
</comment>
<accession>A0ACC2RZE7</accession>
<dbReference type="EMBL" id="QTSX02006398">
    <property type="protein sequence ID" value="KAJ9055477.1"/>
    <property type="molecule type" value="Genomic_DNA"/>
</dbReference>
<gene>
    <name evidence="1" type="ORF">DSO57_1003554</name>
</gene>
<dbReference type="Proteomes" id="UP001165960">
    <property type="component" value="Unassembled WGS sequence"/>
</dbReference>
<protein>
    <submittedName>
        <fullName evidence="1">Uncharacterized protein</fullName>
    </submittedName>
</protein>
<sequence length="1313" mass="149380">MDLRDKSYSPTSEDLLLSIEREKKELLKLKQDLDSYKTRNRRLRNRQQRIIDGHEWDDALSNLKKVSEISPAPSSEVTSRLLFKCSRDNMSEIPTGLALLSTTLNDDEPSPRLQYITLPEANKRRPQATDTNFQYRNSIAVDHSRADQIEMNTPRELALSEPCSPQLGSNIGSIDEMLYEDLSEADDFMSLKSKLEGIEEQEEEDNEEDDHYGVPTRPITRLDFTISPKVFSSTSTLNANMLMDSRDTIEDYGEGSFASVLDSSFESHDGMFNQSTDSTSFFSQVSDRHNPFKAANKYSFALASEPESEQEDESENENRSEDEIEAEIEEEVEETYFAEIEEEVEETYFAESEEEVEETYLAEIEDVEDYLAEIEEEIKEESETEIEEEAEQEYLAEIEEFEECLAEIEEKVEEESEAEIEEEFEAGLEEEIDDEPEDVEEEGGYDEGFDGILPHMFMSENSYREPEPEPEPKPTKFKLTICTSDAQPSPIMVMEEDSKHSSFRLSMAKSESTPCLIRPPSEKSAPLSPMNNYQPSPILQPTTPAYTSPMDAMLINAFSQPAIIPPVEAPAVKLQESLIEDGDMTVTPRRIKNRISYLVPKADKSSLLSDMLNIFDMTSSALDSDPATLKVLSRAQQRQQKVQQPLRTSISDPSLQKANADPIPQNPTRLKLELTPTLDLHLAATTNTISNPKSQRRPFYFTATSSLRSKLFSSTSNLSLVTKFDRNRTEPRAPLLQRLREFVKPSSREWHLYQFDDTKTNTLIASGDEISSRLLNPRNAYVLECESALFLWFGRQANDAKQRDASRFAGTLMKSLRLRFKLSSSHTIRVEFEGSESNNFTAKFPDWGEAGELEENLAEIAIQHNLPGRGRLEDVYLRQPTEPLSDLDDCQSLSLKVWLMRGSQDHLELGASEHGIFYSSESYVMLYHYRDSNHMDKHVVFYWIGRNSKRAKEPILPPSKVALDNHNEALMVQVLQGRESNVFMSLFNGLVIVRWGARRPFPTDKALFHVRGTSQSNVKAEQTTCSPKYLCSGHSFVLMSKGRFYVWHGIGSFLFERLMAVQAAKRLGGPDARVVEVREKLEPRKFWTRFGGERADYADALQWARKPFLQSQYNVRMFQLSPDPVLGIAVDEVRPFHQGDLDLGRAFLLDTYFDLFLWCRYEGNRSGSTEPTNATLLACLNLCMEYTNLIETRESRPFKLKPIMVLPGHEPLEFIAQFPGWDLQQTPITSRPGGTPSRFKPSTLKRKASTRALPVEYLLSKFLPQPQPPTTIQTHTSHASTLNLSSTKQNPSFSFGQSLRETSSHFATSVSFA</sequence>
<reference evidence="1" key="1">
    <citation type="submission" date="2022-04" db="EMBL/GenBank/DDBJ databases">
        <title>Genome of the entomopathogenic fungus Entomophthora muscae.</title>
        <authorList>
            <person name="Elya C."/>
            <person name="Lovett B.R."/>
            <person name="Lee E."/>
            <person name="Macias A.M."/>
            <person name="Hajek A.E."/>
            <person name="De Bivort B.L."/>
            <person name="Kasson M.T."/>
            <person name="De Fine Licht H.H."/>
            <person name="Stajich J.E."/>
        </authorList>
    </citation>
    <scope>NUCLEOTIDE SEQUENCE</scope>
    <source>
        <strain evidence="1">Berkeley</strain>
    </source>
</reference>
<evidence type="ECO:0000313" key="1">
    <source>
        <dbReference type="EMBL" id="KAJ9055477.1"/>
    </source>
</evidence>
<organism evidence="1 2">
    <name type="scientific">Entomophthora muscae</name>
    <dbReference type="NCBI Taxonomy" id="34485"/>
    <lineage>
        <taxon>Eukaryota</taxon>
        <taxon>Fungi</taxon>
        <taxon>Fungi incertae sedis</taxon>
        <taxon>Zoopagomycota</taxon>
        <taxon>Entomophthoromycotina</taxon>
        <taxon>Entomophthoromycetes</taxon>
        <taxon>Entomophthorales</taxon>
        <taxon>Entomophthoraceae</taxon>
        <taxon>Entomophthora</taxon>
    </lineage>
</organism>
<evidence type="ECO:0000313" key="2">
    <source>
        <dbReference type="Proteomes" id="UP001165960"/>
    </source>
</evidence>